<dbReference type="InterPro" id="IPR013610">
    <property type="entry name" value="ArdC_N"/>
</dbReference>
<name>A0A9X3DCN9_9SPHI</name>
<sequence length="401" mass="45383">MMENKSRPLHEQVASTLIEQLKKGTAPWQKPWNTEGMLIQMLPYNAQSGNRYKGINAMNLLLSGYEDPRWLTFKQAESMGAKILKGEKGTMIQFVKTHEQKTMRDEQGSMVFDELGNPVKQRLPLSRPIVSSAWVFNAQQISGLEAIVKTGPKEISWDPMERAEALIKNSSAEINHRYIDSAYYDVRYDAITLPERSQFAAADLYYATALHELAHWTGHPSRLDRASLLHNGMIEYSKEELRAEIASMLIGSELRIGHDPGQHAAYVDSWVSVLEDTPFEIHAAAADAEKIFEYLLAIERKQSIELDPTMLASATETPRPFLSTGDEILYKDRIYRVEGHLKQGRLRMEQLPSGIQFTLSSADPLYGELLEKKIAQHPLISLEQISAETLKNNLPSSTKKR</sequence>
<evidence type="ECO:0000313" key="4">
    <source>
        <dbReference type="Proteomes" id="UP001142592"/>
    </source>
</evidence>
<dbReference type="GO" id="GO:0003697">
    <property type="term" value="F:single-stranded DNA binding"/>
    <property type="evidence" value="ECO:0007669"/>
    <property type="project" value="InterPro"/>
</dbReference>
<organism evidence="3 4">
    <name type="scientific">Pedobacter agri</name>
    <dbReference type="NCBI Taxonomy" id="454586"/>
    <lineage>
        <taxon>Bacteria</taxon>
        <taxon>Pseudomonadati</taxon>
        <taxon>Bacteroidota</taxon>
        <taxon>Sphingobacteriia</taxon>
        <taxon>Sphingobacteriales</taxon>
        <taxon>Sphingobacteriaceae</taxon>
        <taxon>Pedobacter</taxon>
    </lineage>
</organism>
<evidence type="ECO:0000313" key="3">
    <source>
        <dbReference type="EMBL" id="MCX3263661.1"/>
    </source>
</evidence>
<protein>
    <submittedName>
        <fullName evidence="3">Zincin-like metallopeptidase domain-containing protein</fullName>
    </submittedName>
</protein>
<evidence type="ECO:0000259" key="1">
    <source>
        <dbReference type="Pfam" id="PF08401"/>
    </source>
</evidence>
<accession>A0A9X3DCN9</accession>
<dbReference type="Pfam" id="PF18818">
    <property type="entry name" value="MPTase-PolyVal"/>
    <property type="match status" value="1"/>
</dbReference>
<dbReference type="Proteomes" id="UP001142592">
    <property type="component" value="Unassembled WGS sequence"/>
</dbReference>
<dbReference type="RefSeq" id="WP_202947135.1">
    <property type="nucleotide sequence ID" value="NZ_JAPJUH010000001.1"/>
</dbReference>
<keyword evidence="4" id="KW-1185">Reference proteome</keyword>
<dbReference type="AlphaFoldDB" id="A0A9X3DCN9"/>
<evidence type="ECO:0000259" key="2">
    <source>
        <dbReference type="Pfam" id="PF18818"/>
    </source>
</evidence>
<feature type="domain" description="Polyvalent protein metallopeptidase" evidence="2">
    <location>
        <begin position="161"/>
        <end position="286"/>
    </location>
</feature>
<dbReference type="InterPro" id="IPR041459">
    <property type="entry name" value="MPTase-PolyVal"/>
</dbReference>
<dbReference type="EMBL" id="JAPJUH010000001">
    <property type="protein sequence ID" value="MCX3263661.1"/>
    <property type="molecule type" value="Genomic_DNA"/>
</dbReference>
<feature type="domain" description="N-terminal" evidence="1">
    <location>
        <begin position="9"/>
        <end position="117"/>
    </location>
</feature>
<comment type="caution">
    <text evidence="3">The sequence shown here is derived from an EMBL/GenBank/DDBJ whole genome shotgun (WGS) entry which is preliminary data.</text>
</comment>
<reference evidence="3" key="1">
    <citation type="submission" date="2022-11" db="EMBL/GenBank/DDBJ databases">
        <authorList>
            <person name="Graham C."/>
            <person name="Newman J.D."/>
        </authorList>
    </citation>
    <scope>NUCLEOTIDE SEQUENCE</scope>
    <source>
        <strain evidence="3">DSM 19486</strain>
    </source>
</reference>
<proteinExistence type="predicted"/>
<gene>
    <name evidence="3" type="ORF">OQZ29_02835</name>
</gene>
<dbReference type="Pfam" id="PF08401">
    <property type="entry name" value="ArdcN"/>
    <property type="match status" value="1"/>
</dbReference>